<evidence type="ECO:0000259" key="12">
    <source>
        <dbReference type="PROSITE" id="PS51030"/>
    </source>
</evidence>
<dbReference type="OrthoDB" id="6355676at2759"/>
<evidence type="ECO:0000256" key="11">
    <source>
        <dbReference type="SAM" id="MobiDB-lite"/>
    </source>
</evidence>
<dbReference type="PROSITE" id="PS51030">
    <property type="entry name" value="NUCLEAR_REC_DBD_2"/>
    <property type="match status" value="1"/>
</dbReference>
<evidence type="ECO:0000256" key="10">
    <source>
        <dbReference type="ARBA" id="ARBA00023242"/>
    </source>
</evidence>
<evidence type="ECO:0000256" key="6">
    <source>
        <dbReference type="ARBA" id="ARBA00023015"/>
    </source>
</evidence>
<sequence length="836" mass="92793">MDNDYGIEEPRTKGRSSSPTDQPYEVLRKNTRKRANTTSSGNGENKRTANKVCRVCGDKAFSYNFNVITCESCKAFFRRNANKEKEIRCPFNEKCEINIVSRRFCQRCRLAKCFNVGMKKEWIMSDEARLEKKQRVEENRERRLLDALNRVNDDYIDNEQGVDDVQQQTTGYDYCMDEGQKCHSSGSGVGNNQQDNQNHVMMQHDDQKIGYPNCSYSSHEYEFSPMNPNSSGYQPHSSMELPTTGAASSAEVCSTTNSISSMNVDPSRTMTSNGFLPPKLSTLQMNETQNMLALSPMIANPCSIENSPLINIPPPQEIQLPAAPVPVMAVMQNHQQVSMQNQVQNQVQAQVQAQAQEQAQVQAQVQAQAQAHAHAQAQAQAQAQVYQAEANAIAAQVQHVQAAITHQHQQLAAAVVAQQVVAQMAVPIVGATPAVPQTSIPAVAQQVQQIVHSTKQAQQIPAAIHNAAIQAIHPAQIAPVVPIQPIEPQIQSAPIEHTVIPILSSPNMMLVNQLGQTKSDMVTVPKEMLLKLIQKSALRTMTCSCTCICGRYPAGSNIVEEVTKDLLNGGGSNAPCCDNQKEETKLETAEDMQRNGLLPSDECSVQWLNSTAATVDPTTIEEVKTRDNIFNKIITEPVAVDNEPREFTNEEKEKLEEINEVANRWINDSLNMFSLSDILSEGGLQLVVNGLKMLSAFRFLDRAEKTALVHKGLYSYCVVKWIQHHESISLEGINPKVTNQLKSLLEKDAGNFRVQPGIFNTFAVMVLFNANKDSETAINEKEELSKLLQKIISTNSQGRMEEYPQLFDILPLVCSTAEYIETFWGALRDEFVDSVV</sequence>
<keyword evidence="5" id="KW-0862">Zinc</keyword>
<evidence type="ECO:0000256" key="7">
    <source>
        <dbReference type="ARBA" id="ARBA00023125"/>
    </source>
</evidence>
<dbReference type="GO" id="GO:0045944">
    <property type="term" value="P:positive regulation of transcription by RNA polymerase II"/>
    <property type="evidence" value="ECO:0007669"/>
    <property type="project" value="TreeGrafter"/>
</dbReference>
<evidence type="ECO:0000256" key="8">
    <source>
        <dbReference type="ARBA" id="ARBA00023163"/>
    </source>
</evidence>
<evidence type="ECO:0000313" key="14">
    <source>
        <dbReference type="Proteomes" id="UP000494206"/>
    </source>
</evidence>
<proteinExistence type="inferred from homology"/>
<dbReference type="CDD" id="cd06966">
    <property type="entry name" value="NR_DBD_CAR"/>
    <property type="match status" value="1"/>
</dbReference>
<dbReference type="PANTHER" id="PTHR24082:SF508">
    <property type="entry name" value="NUCLEAR HORMONE RECEPTOR FAMILY MEMBER NHR-48"/>
    <property type="match status" value="1"/>
</dbReference>
<dbReference type="EMBL" id="CADEPM010000010">
    <property type="protein sequence ID" value="CAB3410176.1"/>
    <property type="molecule type" value="Genomic_DNA"/>
</dbReference>
<dbReference type="InterPro" id="IPR001628">
    <property type="entry name" value="Znf_hrmn_rcpt"/>
</dbReference>
<evidence type="ECO:0000256" key="3">
    <source>
        <dbReference type="ARBA" id="ARBA00022723"/>
    </source>
</evidence>
<dbReference type="GO" id="GO:0000978">
    <property type="term" value="F:RNA polymerase II cis-regulatory region sequence-specific DNA binding"/>
    <property type="evidence" value="ECO:0007669"/>
    <property type="project" value="TreeGrafter"/>
</dbReference>
<dbReference type="GO" id="GO:0030154">
    <property type="term" value="P:cell differentiation"/>
    <property type="evidence" value="ECO:0007669"/>
    <property type="project" value="TreeGrafter"/>
</dbReference>
<dbReference type="PRINTS" id="PR00047">
    <property type="entry name" value="STROIDFINGER"/>
</dbReference>
<dbReference type="SMART" id="SM00399">
    <property type="entry name" value="ZnF_C4"/>
    <property type="match status" value="1"/>
</dbReference>
<gene>
    <name evidence="13" type="ORF">CBOVIS_LOCUS11734</name>
</gene>
<keyword evidence="10" id="KW-0539">Nucleus</keyword>
<dbReference type="InterPro" id="IPR013088">
    <property type="entry name" value="Znf_NHR/GATA"/>
</dbReference>
<evidence type="ECO:0000256" key="9">
    <source>
        <dbReference type="ARBA" id="ARBA00023170"/>
    </source>
</evidence>
<name>A0A8S1FE38_9PELO</name>
<dbReference type="GO" id="GO:0008270">
    <property type="term" value="F:zinc ion binding"/>
    <property type="evidence" value="ECO:0007669"/>
    <property type="project" value="UniProtKB-KW"/>
</dbReference>
<comment type="caution">
    <text evidence="13">The sequence shown here is derived from an EMBL/GenBank/DDBJ whole genome shotgun (WGS) entry which is preliminary data.</text>
</comment>
<organism evidence="13 14">
    <name type="scientific">Caenorhabditis bovis</name>
    <dbReference type="NCBI Taxonomy" id="2654633"/>
    <lineage>
        <taxon>Eukaryota</taxon>
        <taxon>Metazoa</taxon>
        <taxon>Ecdysozoa</taxon>
        <taxon>Nematoda</taxon>
        <taxon>Chromadorea</taxon>
        <taxon>Rhabditida</taxon>
        <taxon>Rhabditina</taxon>
        <taxon>Rhabditomorpha</taxon>
        <taxon>Rhabditoidea</taxon>
        <taxon>Rhabditidae</taxon>
        <taxon>Peloderinae</taxon>
        <taxon>Caenorhabditis</taxon>
    </lineage>
</organism>
<dbReference type="PANTHER" id="PTHR24082">
    <property type="entry name" value="NUCLEAR HORMONE RECEPTOR"/>
    <property type="match status" value="1"/>
</dbReference>
<keyword evidence="4" id="KW-0863">Zinc-finger</keyword>
<dbReference type="Proteomes" id="UP000494206">
    <property type="component" value="Unassembled WGS sequence"/>
</dbReference>
<evidence type="ECO:0000313" key="13">
    <source>
        <dbReference type="EMBL" id="CAB3410176.1"/>
    </source>
</evidence>
<dbReference type="GO" id="GO:0000122">
    <property type="term" value="P:negative regulation of transcription by RNA polymerase II"/>
    <property type="evidence" value="ECO:0007669"/>
    <property type="project" value="TreeGrafter"/>
</dbReference>
<feature type="domain" description="Nuclear receptor" evidence="12">
    <location>
        <begin position="50"/>
        <end position="125"/>
    </location>
</feature>
<evidence type="ECO:0000256" key="5">
    <source>
        <dbReference type="ARBA" id="ARBA00022833"/>
    </source>
</evidence>
<dbReference type="AlphaFoldDB" id="A0A8S1FE38"/>
<dbReference type="GO" id="GO:0004879">
    <property type="term" value="F:nuclear receptor activity"/>
    <property type="evidence" value="ECO:0007669"/>
    <property type="project" value="TreeGrafter"/>
</dbReference>
<dbReference type="Gene3D" id="3.30.50.10">
    <property type="entry name" value="Erythroid Transcription Factor GATA-1, subunit A"/>
    <property type="match status" value="1"/>
</dbReference>
<dbReference type="GO" id="GO:0005634">
    <property type="term" value="C:nucleus"/>
    <property type="evidence" value="ECO:0007669"/>
    <property type="project" value="UniProtKB-SubCell"/>
</dbReference>
<keyword evidence="14" id="KW-1185">Reference proteome</keyword>
<reference evidence="13 14" key="1">
    <citation type="submission" date="2020-04" db="EMBL/GenBank/DDBJ databases">
        <authorList>
            <person name="Laetsch R D."/>
            <person name="Stevens L."/>
            <person name="Kumar S."/>
            <person name="Blaxter L. M."/>
        </authorList>
    </citation>
    <scope>NUCLEOTIDE SEQUENCE [LARGE SCALE GENOMIC DNA]</scope>
</reference>
<keyword evidence="8" id="KW-0804">Transcription</keyword>
<protein>
    <recommendedName>
        <fullName evidence="12">Nuclear receptor domain-containing protein</fullName>
    </recommendedName>
</protein>
<feature type="region of interest" description="Disordered" evidence="11">
    <location>
        <begin position="1"/>
        <end position="46"/>
    </location>
</feature>
<dbReference type="GO" id="GO:0006950">
    <property type="term" value="P:response to stress"/>
    <property type="evidence" value="ECO:0007669"/>
    <property type="project" value="UniProtKB-ARBA"/>
</dbReference>
<keyword evidence="9" id="KW-0675">Receptor</keyword>
<evidence type="ECO:0000256" key="4">
    <source>
        <dbReference type="ARBA" id="ARBA00022771"/>
    </source>
</evidence>
<evidence type="ECO:0000256" key="2">
    <source>
        <dbReference type="ARBA" id="ARBA00005993"/>
    </source>
</evidence>
<keyword evidence="7" id="KW-0238">DNA-binding</keyword>
<comment type="subcellular location">
    <subcellularLocation>
        <location evidence="1">Nucleus</location>
    </subcellularLocation>
</comment>
<comment type="similarity">
    <text evidence="2">Belongs to the nuclear hormone receptor family.</text>
</comment>
<dbReference type="FunFam" id="3.30.50.10:FF:000042">
    <property type="entry name" value="Nuclear hormone receptor HR96"/>
    <property type="match status" value="1"/>
</dbReference>
<keyword evidence="3" id="KW-0479">Metal-binding</keyword>
<dbReference type="InterPro" id="IPR050234">
    <property type="entry name" value="Nuclear_hormone_rcpt_NR1"/>
</dbReference>
<dbReference type="PROSITE" id="PS00031">
    <property type="entry name" value="NUCLEAR_REC_DBD_1"/>
    <property type="match status" value="1"/>
</dbReference>
<accession>A0A8S1FE38</accession>
<keyword evidence="6" id="KW-0805">Transcription regulation</keyword>
<evidence type="ECO:0000256" key="1">
    <source>
        <dbReference type="ARBA" id="ARBA00004123"/>
    </source>
</evidence>
<dbReference type="Pfam" id="PF00105">
    <property type="entry name" value="zf-C4"/>
    <property type="match status" value="1"/>
</dbReference>
<dbReference type="SUPFAM" id="SSF57716">
    <property type="entry name" value="Glucocorticoid receptor-like (DNA-binding domain)"/>
    <property type="match status" value="1"/>
</dbReference>